<name>A0A5N5XB98_9EURO</name>
<proteinExistence type="predicted"/>
<protein>
    <submittedName>
        <fullName evidence="1">Uncharacterized protein</fullName>
    </submittedName>
</protein>
<accession>A0A5N5XB98</accession>
<dbReference type="Proteomes" id="UP000326565">
    <property type="component" value="Unassembled WGS sequence"/>
</dbReference>
<organism evidence="1 2">
    <name type="scientific">Aspergillus leporis</name>
    <dbReference type="NCBI Taxonomy" id="41062"/>
    <lineage>
        <taxon>Eukaryota</taxon>
        <taxon>Fungi</taxon>
        <taxon>Dikarya</taxon>
        <taxon>Ascomycota</taxon>
        <taxon>Pezizomycotina</taxon>
        <taxon>Eurotiomycetes</taxon>
        <taxon>Eurotiomycetidae</taxon>
        <taxon>Eurotiales</taxon>
        <taxon>Aspergillaceae</taxon>
        <taxon>Aspergillus</taxon>
        <taxon>Aspergillus subgen. Circumdati</taxon>
    </lineage>
</organism>
<reference evidence="1 2" key="1">
    <citation type="submission" date="2019-04" db="EMBL/GenBank/DDBJ databases">
        <title>Friends and foes A comparative genomics study of 23 Aspergillus species from section Flavi.</title>
        <authorList>
            <consortium name="DOE Joint Genome Institute"/>
            <person name="Kjaerbolling I."/>
            <person name="Vesth T."/>
            <person name="Frisvad J.C."/>
            <person name="Nybo J.L."/>
            <person name="Theobald S."/>
            <person name="Kildgaard S."/>
            <person name="Isbrandt T."/>
            <person name="Kuo A."/>
            <person name="Sato A."/>
            <person name="Lyhne E.K."/>
            <person name="Kogle M.E."/>
            <person name="Wiebenga A."/>
            <person name="Kun R.S."/>
            <person name="Lubbers R.J."/>
            <person name="Makela M.R."/>
            <person name="Barry K."/>
            <person name="Chovatia M."/>
            <person name="Clum A."/>
            <person name="Daum C."/>
            <person name="Haridas S."/>
            <person name="He G."/>
            <person name="LaButti K."/>
            <person name="Lipzen A."/>
            <person name="Mondo S."/>
            <person name="Riley R."/>
            <person name="Salamov A."/>
            <person name="Simmons B.A."/>
            <person name="Magnuson J.K."/>
            <person name="Henrissat B."/>
            <person name="Mortensen U.H."/>
            <person name="Larsen T.O."/>
            <person name="Devries R.P."/>
            <person name="Grigoriev I.V."/>
            <person name="Machida M."/>
            <person name="Baker S.E."/>
            <person name="Andersen M.R."/>
        </authorList>
    </citation>
    <scope>NUCLEOTIDE SEQUENCE [LARGE SCALE GENOMIC DNA]</scope>
    <source>
        <strain evidence="1 2">CBS 151.66</strain>
    </source>
</reference>
<evidence type="ECO:0000313" key="2">
    <source>
        <dbReference type="Proteomes" id="UP000326565"/>
    </source>
</evidence>
<dbReference type="OrthoDB" id="10000533at2759"/>
<dbReference type="EMBL" id="ML732169">
    <property type="protein sequence ID" value="KAB8077405.1"/>
    <property type="molecule type" value="Genomic_DNA"/>
</dbReference>
<evidence type="ECO:0000313" key="1">
    <source>
        <dbReference type="EMBL" id="KAB8077405.1"/>
    </source>
</evidence>
<keyword evidence="2" id="KW-1185">Reference proteome</keyword>
<gene>
    <name evidence="1" type="ORF">BDV29DRAFT_153789</name>
</gene>
<sequence>MVLTHSQDIGRFVAEMLDLPRWEKRIFLIGDRHLPNEFLRIAEKAKKVGFEKHYERVETLNRGRATVAAAGAREAKRDMDLPVQGSLNSSLQELEMLKVRDAVEIRVKGQMAV</sequence>
<dbReference type="AlphaFoldDB" id="A0A5N5XB98"/>